<name>X1HN36_9ZZZZ</name>
<evidence type="ECO:0000313" key="1">
    <source>
        <dbReference type="EMBL" id="GAH70907.1"/>
    </source>
</evidence>
<dbReference type="EMBL" id="BARU01035075">
    <property type="protein sequence ID" value="GAH70907.1"/>
    <property type="molecule type" value="Genomic_DNA"/>
</dbReference>
<proteinExistence type="predicted"/>
<reference evidence="1" key="1">
    <citation type="journal article" date="2014" name="Front. Microbiol.">
        <title>High frequency of phylogenetically diverse reductive dehalogenase-homologous genes in deep subseafloor sedimentary metagenomes.</title>
        <authorList>
            <person name="Kawai M."/>
            <person name="Futagami T."/>
            <person name="Toyoda A."/>
            <person name="Takaki Y."/>
            <person name="Nishi S."/>
            <person name="Hori S."/>
            <person name="Arai W."/>
            <person name="Tsubouchi T."/>
            <person name="Morono Y."/>
            <person name="Uchiyama I."/>
            <person name="Ito T."/>
            <person name="Fujiyama A."/>
            <person name="Inagaki F."/>
            <person name="Takami H."/>
        </authorList>
    </citation>
    <scope>NUCLEOTIDE SEQUENCE</scope>
    <source>
        <strain evidence="1">Expedition CK06-06</strain>
    </source>
</reference>
<comment type="caution">
    <text evidence="1">The sequence shown here is derived from an EMBL/GenBank/DDBJ whole genome shotgun (WGS) entry which is preliminary data.</text>
</comment>
<feature type="non-terminal residue" evidence="1">
    <location>
        <position position="47"/>
    </location>
</feature>
<sequence>MKDILQEGERNDPEEFQRTIRHIFRSFKIFFLLKKGEFSHDTLSEES</sequence>
<accession>X1HN36</accession>
<protein>
    <submittedName>
        <fullName evidence="1">Uncharacterized protein</fullName>
    </submittedName>
</protein>
<dbReference type="AlphaFoldDB" id="X1HN36"/>
<organism evidence="1">
    <name type="scientific">marine sediment metagenome</name>
    <dbReference type="NCBI Taxonomy" id="412755"/>
    <lineage>
        <taxon>unclassified sequences</taxon>
        <taxon>metagenomes</taxon>
        <taxon>ecological metagenomes</taxon>
    </lineage>
</organism>
<gene>
    <name evidence="1" type="ORF">S03H2_54957</name>
</gene>